<evidence type="ECO:0000256" key="2">
    <source>
        <dbReference type="ARBA" id="ARBA00001947"/>
    </source>
</evidence>
<dbReference type="InterPro" id="IPR001930">
    <property type="entry name" value="Peptidase_M1"/>
</dbReference>
<dbReference type="SUPFAM" id="SSF63737">
    <property type="entry name" value="Leukotriene A4 hydrolase N-terminal domain"/>
    <property type="match status" value="1"/>
</dbReference>
<feature type="domain" description="Aminopeptidase N-like N-terminal" evidence="13">
    <location>
        <begin position="91"/>
        <end position="207"/>
    </location>
</feature>
<feature type="domain" description="Peptidase M1 membrane alanine aminopeptidase" evidence="12">
    <location>
        <begin position="255"/>
        <end position="445"/>
    </location>
</feature>
<dbReference type="OrthoDB" id="100605at2"/>
<dbReference type="PANTHER" id="PTHR11533">
    <property type="entry name" value="PROTEASE M1 ZINC METALLOPROTEASE"/>
    <property type="match status" value="1"/>
</dbReference>
<dbReference type="InterPro" id="IPR050344">
    <property type="entry name" value="Peptidase_M1_aminopeptidases"/>
</dbReference>
<dbReference type="Proteomes" id="UP000192472">
    <property type="component" value="Unassembled WGS sequence"/>
</dbReference>
<evidence type="ECO:0000256" key="11">
    <source>
        <dbReference type="ARBA" id="ARBA00023049"/>
    </source>
</evidence>
<dbReference type="GO" id="GO:0043171">
    <property type="term" value="P:peptide catabolic process"/>
    <property type="evidence" value="ECO:0007669"/>
    <property type="project" value="TreeGrafter"/>
</dbReference>
<sequence length="531" mass="61362">MPQPQFRYLLVAFCLCICTMALGQRRALEPFDILHYQFDISLNDTSNVVFVKARIIISYSDKVPEYTILDLASPSGETGMKVTALTINDTSVPFEHRSDQLKISTPPSIHRGDTSEVYVSYTGLPDNGLIISKNAHGDRTFFAEHWPNRAHRWLPVVDHPSEKATCEFIVNTPSKYKVVANGDLQNENEINPGWKRTVWKMSQPISAKVMVIGVAEFTTKKLDDKGMITAWVYKKSAEKALNDFAEAPAIFKALENLMGEYPFSKCDQVESTTRFGGMENAGNIFYPEKSLEGKQKINATIAHEIGHQWFGNAVTEKDWADIWISEGFASFLENYWVEEVLGKEKLQAKLEKEEAKILNYQKKNPKQTVIQQNFDHLDNLMNALTYDQAAWVLRMLQHKVGKEKFRQIIFTFYERFKFSAASTQDFIDVANEVSLLDLSNFFQQWYYMPGAPKVAYNWKYRKKKLVLEFEQLTNYVYQLDVDIQVKYQNMNFEIKQVKLWEREQTIEFSCDEPSEIVVDPLNIVLGRFHEK</sequence>
<dbReference type="InterPro" id="IPR045357">
    <property type="entry name" value="Aminopeptidase_N-like_N"/>
</dbReference>
<dbReference type="PANTHER" id="PTHR11533:SF174">
    <property type="entry name" value="PUROMYCIN-SENSITIVE AMINOPEPTIDASE-RELATED"/>
    <property type="match status" value="1"/>
</dbReference>
<dbReference type="GO" id="GO:0006508">
    <property type="term" value="P:proteolysis"/>
    <property type="evidence" value="ECO:0007669"/>
    <property type="project" value="UniProtKB-KW"/>
</dbReference>
<name>A0A1W2GJA6_REIFA</name>
<comment type="similarity">
    <text evidence="3">Belongs to the peptidase M1 family.</text>
</comment>
<organism evidence="14 15">
    <name type="scientific">Reichenbachiella faecimaris</name>
    <dbReference type="NCBI Taxonomy" id="692418"/>
    <lineage>
        <taxon>Bacteria</taxon>
        <taxon>Pseudomonadati</taxon>
        <taxon>Bacteroidota</taxon>
        <taxon>Cytophagia</taxon>
        <taxon>Cytophagales</taxon>
        <taxon>Reichenbachiellaceae</taxon>
        <taxon>Reichenbachiella</taxon>
    </lineage>
</organism>
<protein>
    <recommendedName>
        <fullName evidence="5">Aminopeptidase N</fullName>
        <ecNumber evidence="4">3.4.11.2</ecNumber>
    </recommendedName>
</protein>
<dbReference type="EMBL" id="FWYF01000003">
    <property type="protein sequence ID" value="SMD36661.1"/>
    <property type="molecule type" value="Genomic_DNA"/>
</dbReference>
<evidence type="ECO:0000256" key="3">
    <source>
        <dbReference type="ARBA" id="ARBA00010136"/>
    </source>
</evidence>
<evidence type="ECO:0000256" key="8">
    <source>
        <dbReference type="ARBA" id="ARBA00022723"/>
    </source>
</evidence>
<dbReference type="GO" id="GO:0016285">
    <property type="term" value="F:alanyl aminopeptidase activity"/>
    <property type="evidence" value="ECO:0007669"/>
    <property type="project" value="UniProtKB-EC"/>
</dbReference>
<dbReference type="GO" id="GO:0016020">
    <property type="term" value="C:membrane"/>
    <property type="evidence" value="ECO:0007669"/>
    <property type="project" value="TreeGrafter"/>
</dbReference>
<evidence type="ECO:0000259" key="12">
    <source>
        <dbReference type="Pfam" id="PF01433"/>
    </source>
</evidence>
<keyword evidence="7" id="KW-0645">Protease</keyword>
<proteinExistence type="inferred from homology"/>
<comment type="catalytic activity">
    <reaction evidence="1">
        <text>Release of an N-terminal amino acid, Xaa-|-Yaa- from a peptide, amide or arylamide. Xaa is preferably Ala, but may be most amino acids including Pro (slow action). When a terminal hydrophobic residue is followed by a prolyl residue, the two may be released as an intact Xaa-Pro dipeptide.</text>
        <dbReference type="EC" id="3.4.11.2"/>
    </reaction>
</comment>
<dbReference type="EC" id="3.4.11.2" evidence="4"/>
<dbReference type="GO" id="GO:0005615">
    <property type="term" value="C:extracellular space"/>
    <property type="evidence" value="ECO:0007669"/>
    <property type="project" value="TreeGrafter"/>
</dbReference>
<dbReference type="PRINTS" id="PR00756">
    <property type="entry name" value="ALADIPTASE"/>
</dbReference>
<evidence type="ECO:0000256" key="7">
    <source>
        <dbReference type="ARBA" id="ARBA00022670"/>
    </source>
</evidence>
<dbReference type="STRING" id="692418.SAMN04488029_3013"/>
<dbReference type="Pfam" id="PF01433">
    <property type="entry name" value="Peptidase_M1"/>
    <property type="match status" value="1"/>
</dbReference>
<dbReference type="AlphaFoldDB" id="A0A1W2GJA6"/>
<evidence type="ECO:0000256" key="4">
    <source>
        <dbReference type="ARBA" id="ARBA00012564"/>
    </source>
</evidence>
<evidence type="ECO:0000256" key="5">
    <source>
        <dbReference type="ARBA" id="ARBA00015611"/>
    </source>
</evidence>
<dbReference type="InterPro" id="IPR014782">
    <property type="entry name" value="Peptidase_M1_dom"/>
</dbReference>
<reference evidence="14 15" key="1">
    <citation type="submission" date="2017-04" db="EMBL/GenBank/DDBJ databases">
        <authorList>
            <person name="Afonso C.L."/>
            <person name="Miller P.J."/>
            <person name="Scott M.A."/>
            <person name="Spackman E."/>
            <person name="Goraichik I."/>
            <person name="Dimitrov K.M."/>
            <person name="Suarez D.L."/>
            <person name="Swayne D.E."/>
        </authorList>
    </citation>
    <scope>NUCLEOTIDE SEQUENCE [LARGE SCALE GENOMIC DNA]</scope>
    <source>
        <strain evidence="14 15">DSM 26133</strain>
    </source>
</reference>
<dbReference type="GO" id="GO:0070006">
    <property type="term" value="F:metalloaminopeptidase activity"/>
    <property type="evidence" value="ECO:0007669"/>
    <property type="project" value="TreeGrafter"/>
</dbReference>
<keyword evidence="10" id="KW-0862">Zinc</keyword>
<dbReference type="GO" id="GO:0042277">
    <property type="term" value="F:peptide binding"/>
    <property type="evidence" value="ECO:0007669"/>
    <property type="project" value="TreeGrafter"/>
</dbReference>
<dbReference type="Gene3D" id="1.10.390.10">
    <property type="entry name" value="Neutral Protease Domain 2"/>
    <property type="match status" value="1"/>
</dbReference>
<dbReference type="InterPro" id="IPR027268">
    <property type="entry name" value="Peptidase_M4/M1_CTD_sf"/>
</dbReference>
<dbReference type="SUPFAM" id="SSF55486">
    <property type="entry name" value="Metalloproteases ('zincins'), catalytic domain"/>
    <property type="match status" value="1"/>
</dbReference>
<evidence type="ECO:0000256" key="10">
    <source>
        <dbReference type="ARBA" id="ARBA00022833"/>
    </source>
</evidence>
<comment type="cofactor">
    <cofactor evidence="2">
        <name>Zn(2+)</name>
        <dbReference type="ChEBI" id="CHEBI:29105"/>
    </cofactor>
</comment>
<dbReference type="CDD" id="cd09603">
    <property type="entry name" value="M1_APN_like"/>
    <property type="match status" value="1"/>
</dbReference>
<evidence type="ECO:0000256" key="9">
    <source>
        <dbReference type="ARBA" id="ARBA00022801"/>
    </source>
</evidence>
<gene>
    <name evidence="14" type="ORF">SAMN04488029_3013</name>
</gene>
<keyword evidence="11" id="KW-0482">Metalloprotease</keyword>
<evidence type="ECO:0000313" key="15">
    <source>
        <dbReference type="Proteomes" id="UP000192472"/>
    </source>
</evidence>
<evidence type="ECO:0000313" key="14">
    <source>
        <dbReference type="EMBL" id="SMD36661.1"/>
    </source>
</evidence>
<evidence type="ECO:0000256" key="6">
    <source>
        <dbReference type="ARBA" id="ARBA00022438"/>
    </source>
</evidence>
<keyword evidence="6" id="KW-0031">Aminopeptidase</keyword>
<keyword evidence="8" id="KW-0479">Metal-binding</keyword>
<keyword evidence="9" id="KW-0378">Hydrolase</keyword>
<dbReference type="InterPro" id="IPR042097">
    <property type="entry name" value="Aminopeptidase_N-like_N_sf"/>
</dbReference>
<evidence type="ECO:0000256" key="1">
    <source>
        <dbReference type="ARBA" id="ARBA00000098"/>
    </source>
</evidence>
<dbReference type="GO" id="GO:0008270">
    <property type="term" value="F:zinc ion binding"/>
    <property type="evidence" value="ECO:0007669"/>
    <property type="project" value="InterPro"/>
</dbReference>
<dbReference type="GO" id="GO:0005737">
    <property type="term" value="C:cytoplasm"/>
    <property type="evidence" value="ECO:0007669"/>
    <property type="project" value="TreeGrafter"/>
</dbReference>
<dbReference type="Gene3D" id="2.60.40.1730">
    <property type="entry name" value="tricorn interacting facor f3 domain"/>
    <property type="match status" value="1"/>
</dbReference>
<evidence type="ECO:0000259" key="13">
    <source>
        <dbReference type="Pfam" id="PF17900"/>
    </source>
</evidence>
<dbReference type="Pfam" id="PF17900">
    <property type="entry name" value="Peptidase_M1_N"/>
    <property type="match status" value="1"/>
</dbReference>
<keyword evidence="15" id="KW-1185">Reference proteome</keyword>
<accession>A0A1W2GJA6</accession>